<dbReference type="InterPro" id="IPR035919">
    <property type="entry name" value="EAL_sf"/>
</dbReference>
<dbReference type="PROSITE" id="PS50887">
    <property type="entry name" value="GGDEF"/>
    <property type="match status" value="1"/>
</dbReference>
<evidence type="ECO:0000259" key="1">
    <source>
        <dbReference type="PROSITE" id="PS50883"/>
    </source>
</evidence>
<dbReference type="SUPFAM" id="SSF55073">
    <property type="entry name" value="Nucleotide cyclase"/>
    <property type="match status" value="1"/>
</dbReference>
<dbReference type="InterPro" id="IPR035965">
    <property type="entry name" value="PAS-like_dom_sf"/>
</dbReference>
<dbReference type="NCBIfam" id="TIGR00254">
    <property type="entry name" value="GGDEF"/>
    <property type="match status" value="1"/>
</dbReference>
<dbReference type="InterPro" id="IPR001633">
    <property type="entry name" value="EAL_dom"/>
</dbReference>
<dbReference type="InterPro" id="IPR000160">
    <property type="entry name" value="GGDEF_dom"/>
</dbReference>
<dbReference type="EMBL" id="JACHXL010000003">
    <property type="protein sequence ID" value="MBB3107136.1"/>
    <property type="molecule type" value="Genomic_DNA"/>
</dbReference>
<dbReference type="PROSITE" id="PS50883">
    <property type="entry name" value="EAL"/>
    <property type="match status" value="1"/>
</dbReference>
<dbReference type="InterPro" id="IPR050706">
    <property type="entry name" value="Cyclic-di-GMP_PDE-like"/>
</dbReference>
<organism evidence="3 4">
    <name type="scientific">Psychrobacter luti</name>
    <dbReference type="NCBI Taxonomy" id="198481"/>
    <lineage>
        <taxon>Bacteria</taxon>
        <taxon>Pseudomonadati</taxon>
        <taxon>Pseudomonadota</taxon>
        <taxon>Gammaproteobacteria</taxon>
        <taxon>Moraxellales</taxon>
        <taxon>Moraxellaceae</taxon>
        <taxon>Psychrobacter</taxon>
    </lineage>
</organism>
<dbReference type="Pfam" id="PF00563">
    <property type="entry name" value="EAL"/>
    <property type="match status" value="1"/>
</dbReference>
<dbReference type="PANTHER" id="PTHR33121">
    <property type="entry name" value="CYCLIC DI-GMP PHOSPHODIESTERASE PDEF"/>
    <property type="match status" value="1"/>
</dbReference>
<dbReference type="CDD" id="cd00130">
    <property type="entry name" value="PAS"/>
    <property type="match status" value="1"/>
</dbReference>
<proteinExistence type="predicted"/>
<dbReference type="Gene3D" id="3.30.70.270">
    <property type="match status" value="1"/>
</dbReference>
<dbReference type="RefSeq" id="WP_183620523.1">
    <property type="nucleotide sequence ID" value="NZ_CAJHAH010000003.1"/>
</dbReference>
<dbReference type="Gene3D" id="3.30.450.20">
    <property type="entry name" value="PAS domain"/>
    <property type="match status" value="1"/>
</dbReference>
<comment type="caution">
    <text evidence="3">The sequence shown here is derived from an EMBL/GenBank/DDBJ whole genome shotgun (WGS) entry which is preliminary data.</text>
</comment>
<dbReference type="InterPro" id="IPR043128">
    <property type="entry name" value="Rev_trsase/Diguanyl_cyclase"/>
</dbReference>
<dbReference type="CDD" id="cd01948">
    <property type="entry name" value="EAL"/>
    <property type="match status" value="1"/>
</dbReference>
<dbReference type="SMART" id="SM00267">
    <property type="entry name" value="GGDEF"/>
    <property type="match status" value="1"/>
</dbReference>
<evidence type="ECO:0000313" key="3">
    <source>
        <dbReference type="EMBL" id="MBB3107136.1"/>
    </source>
</evidence>
<dbReference type="AlphaFoldDB" id="A0A839TFD8"/>
<dbReference type="PANTHER" id="PTHR33121:SF79">
    <property type="entry name" value="CYCLIC DI-GMP PHOSPHODIESTERASE PDED-RELATED"/>
    <property type="match status" value="1"/>
</dbReference>
<dbReference type="Proteomes" id="UP000588111">
    <property type="component" value="Unassembled WGS sequence"/>
</dbReference>
<dbReference type="InterPro" id="IPR029787">
    <property type="entry name" value="Nucleotide_cyclase"/>
</dbReference>
<feature type="domain" description="EAL" evidence="1">
    <location>
        <begin position="452"/>
        <end position="702"/>
    </location>
</feature>
<dbReference type="Pfam" id="PF13426">
    <property type="entry name" value="PAS_9"/>
    <property type="match status" value="1"/>
</dbReference>
<sequence length="702" mass="77941">MRTQSVLNLLVIDDDQLYAERLVELLGSYYDNVNLGLLDDKEELLKSLRQSWDVLVFGQAYDMSFTDVVGVVQEQSIDLPTICLMNKEAAANAQNEDGLPAVMNSTMVKALCVEQEMAVVMAICLQHESLRCRQQLKTLRHVLSEAEQRANVLIKNSKSAVAYIDQGIHIFANDPYLQLFGFEAMNDIIGIPVIDLIAGGDNVKAFKQFLRQFDKGSRKDVEFNFESKRKDGSTFEAKLQLASATLDGEPVTQIIIQQNNSNSAEVAKRLAEAERKDSLTGIHNRRSFEEQLAALYQQAKQGASTAGLFYIQLDNVGKIRSSLGLQGIDATVKQVAYALDKLVTDEILEESHVSRFSDTVFTILVENQSTANLEKLAKKIGSTISELFIEVDKRTTNTTASIAIVKIEKNTPEPRVVLERAIDAINQIMIETSNHGGRYHLYDASEHANSDDHALAESLVDAIANNRFELLFQPIYDINHDRSDFFEVYLRLPLADADNTILTPDQFMAVAKAHNLLEKIDRWILINACKKINDVRKSHPEARLLVQLTNASLIDKKLPSVASQLINAVGGKAGALTLQFNENDIADHLTVSKSQFTALNQVNCQLCINNFGSSAKSVEVANFVQPDMVRLARSYVEGIDTPENLETVKSLIVRTNEIGVDVLMPYIEDAATMSVAWSVGARYLQGFYLEAPSNSIKVASES</sequence>
<dbReference type="GO" id="GO:0071111">
    <property type="term" value="F:cyclic-guanylate-specific phosphodiesterase activity"/>
    <property type="evidence" value="ECO:0007669"/>
    <property type="project" value="InterPro"/>
</dbReference>
<dbReference type="NCBIfam" id="TIGR00229">
    <property type="entry name" value="sensory_box"/>
    <property type="match status" value="1"/>
</dbReference>
<dbReference type="SUPFAM" id="SSF141868">
    <property type="entry name" value="EAL domain-like"/>
    <property type="match status" value="1"/>
</dbReference>
<dbReference type="Gene3D" id="3.20.20.450">
    <property type="entry name" value="EAL domain"/>
    <property type="match status" value="1"/>
</dbReference>
<reference evidence="3 4" key="1">
    <citation type="submission" date="2020-08" db="EMBL/GenBank/DDBJ databases">
        <title>Genomic Encyclopedia of Type Strains, Phase III (KMG-III): the genomes of soil and plant-associated and newly described type strains.</title>
        <authorList>
            <person name="Whitman W."/>
        </authorList>
    </citation>
    <scope>NUCLEOTIDE SEQUENCE [LARGE SCALE GENOMIC DNA]</scope>
    <source>
        <strain evidence="3 4">CECT 5885</strain>
    </source>
</reference>
<protein>
    <submittedName>
        <fullName evidence="3">Diguanylate cyclase (GGDEF)-like protein</fullName>
    </submittedName>
</protein>
<dbReference type="SMART" id="SM00052">
    <property type="entry name" value="EAL"/>
    <property type="match status" value="1"/>
</dbReference>
<gene>
    <name evidence="3" type="ORF">FHS24_001653</name>
</gene>
<evidence type="ECO:0000259" key="2">
    <source>
        <dbReference type="PROSITE" id="PS50887"/>
    </source>
</evidence>
<evidence type="ECO:0000313" key="4">
    <source>
        <dbReference type="Proteomes" id="UP000588111"/>
    </source>
</evidence>
<accession>A0A839TFD8</accession>
<dbReference type="InterPro" id="IPR000014">
    <property type="entry name" value="PAS"/>
</dbReference>
<dbReference type="SUPFAM" id="SSF55785">
    <property type="entry name" value="PYP-like sensor domain (PAS domain)"/>
    <property type="match status" value="1"/>
</dbReference>
<feature type="domain" description="GGDEF" evidence="2">
    <location>
        <begin position="304"/>
        <end position="444"/>
    </location>
</feature>
<name>A0A839TFD8_9GAMM</name>
<dbReference type="Pfam" id="PF00990">
    <property type="entry name" value="GGDEF"/>
    <property type="match status" value="1"/>
</dbReference>
<keyword evidence="4" id="KW-1185">Reference proteome</keyword>
<dbReference type="CDD" id="cd01949">
    <property type="entry name" value="GGDEF"/>
    <property type="match status" value="1"/>
</dbReference>